<feature type="transmembrane region" description="Helical" evidence="8">
    <location>
        <begin position="184"/>
        <end position="205"/>
    </location>
</feature>
<dbReference type="Proteomes" id="UP001597227">
    <property type="component" value="Unassembled WGS sequence"/>
</dbReference>
<comment type="similarity">
    <text evidence="2">Belongs to the amino acid-polyamine-organocation (APC) superfamily. Spore germination protein (SGP) (TC 2.A.3.9) family.</text>
</comment>
<dbReference type="NCBIfam" id="TIGR00912">
    <property type="entry name" value="2A0309"/>
    <property type="match status" value="1"/>
</dbReference>
<evidence type="ECO:0000256" key="3">
    <source>
        <dbReference type="ARBA" id="ARBA00022448"/>
    </source>
</evidence>
<feature type="transmembrane region" description="Helical" evidence="8">
    <location>
        <begin position="143"/>
        <end position="164"/>
    </location>
</feature>
<keyword evidence="3" id="KW-0813">Transport</keyword>
<dbReference type="InterPro" id="IPR004761">
    <property type="entry name" value="Spore_GerAB"/>
</dbReference>
<dbReference type="RefSeq" id="WP_388039361.1">
    <property type="nucleotide sequence ID" value="NZ_JBHUEK010000025.1"/>
</dbReference>
<dbReference type="Gene3D" id="1.20.1740.10">
    <property type="entry name" value="Amino acid/polyamine transporter I"/>
    <property type="match status" value="1"/>
</dbReference>
<sequence>MMNVQGKQISIVQYILLIHGVQIGVGVLTLPRDLAEKAGTDGWIGIIIGWFIATITSLVIIQIMKKHPNGTILDLLTHYFGKWVGKVAGVILALYFGLLALYSFITEAMFIQAWVLPRISIFLLMILLSIPTYLLVRNNIQIIARYSVVIFYMTIWIIVLYSYSIKDGQVLNLLPLLKEGWHPVMNTVKITIVTYVGFDIAFYLYPFLQKKEMASIGVVIANTITMIAYLIITIVAFVIFSPDEIAKFNEPTITVLKVIEFTFIERLEIVVFAFYIFVMSTKVLPLLFVSVFSTSWIFGKKEHSKPLFWFLIISVIYVFLFPPSVHMNLIWSKELHRLSYLFSFAFPICLWGYVLIHGLIKRRSLK</sequence>
<feature type="transmembrane region" description="Helical" evidence="8">
    <location>
        <begin position="307"/>
        <end position="326"/>
    </location>
</feature>
<feature type="transmembrane region" description="Helical" evidence="8">
    <location>
        <begin position="272"/>
        <end position="298"/>
    </location>
</feature>
<evidence type="ECO:0000256" key="7">
    <source>
        <dbReference type="ARBA" id="ARBA00023136"/>
    </source>
</evidence>
<feature type="transmembrane region" description="Helical" evidence="8">
    <location>
        <begin position="217"/>
        <end position="240"/>
    </location>
</feature>
<keyword evidence="6 8" id="KW-1133">Transmembrane helix</keyword>
<evidence type="ECO:0000256" key="2">
    <source>
        <dbReference type="ARBA" id="ARBA00007998"/>
    </source>
</evidence>
<evidence type="ECO:0000256" key="5">
    <source>
        <dbReference type="ARBA" id="ARBA00022692"/>
    </source>
</evidence>
<keyword evidence="5 8" id="KW-0812">Transmembrane</keyword>
<keyword evidence="7 8" id="KW-0472">Membrane</keyword>
<evidence type="ECO:0000256" key="8">
    <source>
        <dbReference type="SAM" id="Phobius"/>
    </source>
</evidence>
<evidence type="ECO:0000313" key="10">
    <source>
        <dbReference type="Proteomes" id="UP001597227"/>
    </source>
</evidence>
<dbReference type="EMBL" id="JBHUEK010000025">
    <property type="protein sequence ID" value="MFD1779920.1"/>
    <property type="molecule type" value="Genomic_DNA"/>
</dbReference>
<protein>
    <submittedName>
        <fullName evidence="9">Endospore germination permease</fullName>
    </submittedName>
</protein>
<dbReference type="Pfam" id="PF03845">
    <property type="entry name" value="Spore_permease"/>
    <property type="match status" value="1"/>
</dbReference>
<feature type="transmembrane region" description="Helical" evidence="8">
    <location>
        <begin position="338"/>
        <end position="360"/>
    </location>
</feature>
<keyword evidence="4" id="KW-0309">Germination</keyword>
<gene>
    <name evidence="9" type="ORF">ACFSFW_14745</name>
</gene>
<evidence type="ECO:0000313" key="9">
    <source>
        <dbReference type="EMBL" id="MFD1779920.1"/>
    </source>
</evidence>
<keyword evidence="10" id="KW-1185">Reference proteome</keyword>
<feature type="transmembrane region" description="Helical" evidence="8">
    <location>
        <begin position="42"/>
        <end position="63"/>
    </location>
</feature>
<comment type="caution">
    <text evidence="9">The sequence shown here is derived from an EMBL/GenBank/DDBJ whole genome shotgun (WGS) entry which is preliminary data.</text>
</comment>
<reference evidence="10" key="1">
    <citation type="journal article" date="2019" name="Int. J. Syst. Evol. Microbiol.">
        <title>The Global Catalogue of Microorganisms (GCM) 10K type strain sequencing project: providing services to taxonomists for standard genome sequencing and annotation.</title>
        <authorList>
            <consortium name="The Broad Institute Genomics Platform"/>
            <consortium name="The Broad Institute Genome Sequencing Center for Infectious Disease"/>
            <person name="Wu L."/>
            <person name="Ma J."/>
        </authorList>
    </citation>
    <scope>NUCLEOTIDE SEQUENCE [LARGE SCALE GENOMIC DNA]</scope>
    <source>
        <strain evidence="10">CCUG 15531</strain>
    </source>
</reference>
<name>A0ABW4MSG9_9BACI</name>
<feature type="transmembrane region" description="Helical" evidence="8">
    <location>
        <begin position="12"/>
        <end position="30"/>
    </location>
</feature>
<evidence type="ECO:0000256" key="4">
    <source>
        <dbReference type="ARBA" id="ARBA00022544"/>
    </source>
</evidence>
<accession>A0ABW4MSG9</accession>
<organism evidence="9 10">
    <name type="scientific">Fredinandcohnia salidurans</name>
    <dbReference type="NCBI Taxonomy" id="2595041"/>
    <lineage>
        <taxon>Bacteria</taxon>
        <taxon>Bacillati</taxon>
        <taxon>Bacillota</taxon>
        <taxon>Bacilli</taxon>
        <taxon>Bacillales</taxon>
        <taxon>Bacillaceae</taxon>
        <taxon>Fredinandcohnia</taxon>
    </lineage>
</organism>
<evidence type="ECO:0000256" key="6">
    <source>
        <dbReference type="ARBA" id="ARBA00022989"/>
    </source>
</evidence>
<proteinExistence type="inferred from homology"/>
<feature type="transmembrane region" description="Helical" evidence="8">
    <location>
        <begin position="83"/>
        <end position="105"/>
    </location>
</feature>
<comment type="subcellular location">
    <subcellularLocation>
        <location evidence="1">Membrane</location>
        <topology evidence="1">Multi-pass membrane protein</topology>
    </subcellularLocation>
</comment>
<feature type="transmembrane region" description="Helical" evidence="8">
    <location>
        <begin position="111"/>
        <end position="136"/>
    </location>
</feature>
<evidence type="ECO:0000256" key="1">
    <source>
        <dbReference type="ARBA" id="ARBA00004141"/>
    </source>
</evidence>
<dbReference type="PANTHER" id="PTHR34975">
    <property type="entry name" value="SPORE GERMINATION PROTEIN A2"/>
    <property type="match status" value="1"/>
</dbReference>
<dbReference type="PANTHER" id="PTHR34975:SF2">
    <property type="entry name" value="SPORE GERMINATION PROTEIN A2"/>
    <property type="match status" value="1"/>
</dbReference>